<protein>
    <submittedName>
        <fullName evidence="2">Uncharacterized protein</fullName>
    </submittedName>
</protein>
<organism evidence="2 3">
    <name type="scientific">Bacillus aerolatus</name>
    <dbReference type="NCBI Taxonomy" id="2653354"/>
    <lineage>
        <taxon>Bacteria</taxon>
        <taxon>Bacillati</taxon>
        <taxon>Bacillota</taxon>
        <taxon>Bacilli</taxon>
        <taxon>Bacillales</taxon>
        <taxon>Bacillaceae</taxon>
        <taxon>Bacillus</taxon>
    </lineage>
</organism>
<keyword evidence="3" id="KW-1185">Reference proteome</keyword>
<reference evidence="2 3" key="1">
    <citation type="submission" date="2019-10" db="EMBL/GenBank/DDBJ databases">
        <title>Bacillus aerolatum sp. nov., isolated from bioaerosol of sport playgrounds.</title>
        <authorList>
            <person name="Chen P."/>
            <person name="Zhang G."/>
        </authorList>
    </citation>
    <scope>NUCLEOTIDE SEQUENCE [LARGE SCALE GENOMIC DNA]</scope>
    <source>
        <strain evidence="2 3">CX253</strain>
    </source>
</reference>
<feature type="transmembrane region" description="Helical" evidence="1">
    <location>
        <begin position="31"/>
        <end position="51"/>
    </location>
</feature>
<keyword evidence="1" id="KW-0812">Transmembrane</keyword>
<dbReference type="RefSeq" id="WP_152152539.1">
    <property type="nucleotide sequence ID" value="NZ_WEIO01000007.1"/>
</dbReference>
<dbReference type="Proteomes" id="UP000429595">
    <property type="component" value="Unassembled WGS sequence"/>
</dbReference>
<evidence type="ECO:0000313" key="2">
    <source>
        <dbReference type="EMBL" id="KAB7705948.1"/>
    </source>
</evidence>
<feature type="transmembrane region" description="Helical" evidence="1">
    <location>
        <begin position="63"/>
        <end position="83"/>
    </location>
</feature>
<sequence>MKIYSMSSVVFAIIGLLFIGLSFVLQNFVEFLLVVGLAFLVAGVVVSVKAISRGEKGNVKFIAIAAFFSISLVIILVVPFHIVRVFTWVKNWPIIEELLRRMG</sequence>
<accession>A0A6I1FTZ3</accession>
<comment type="caution">
    <text evidence="2">The sequence shown here is derived from an EMBL/GenBank/DDBJ whole genome shotgun (WGS) entry which is preliminary data.</text>
</comment>
<keyword evidence="1" id="KW-0472">Membrane</keyword>
<keyword evidence="1" id="KW-1133">Transmembrane helix</keyword>
<dbReference type="AlphaFoldDB" id="A0A6I1FTZ3"/>
<name>A0A6I1FTZ3_9BACI</name>
<proteinExistence type="predicted"/>
<evidence type="ECO:0000256" key="1">
    <source>
        <dbReference type="SAM" id="Phobius"/>
    </source>
</evidence>
<gene>
    <name evidence="2" type="ORF">F9802_12850</name>
</gene>
<feature type="transmembrane region" description="Helical" evidence="1">
    <location>
        <begin position="7"/>
        <end position="25"/>
    </location>
</feature>
<dbReference type="EMBL" id="WEIO01000007">
    <property type="protein sequence ID" value="KAB7705948.1"/>
    <property type="molecule type" value="Genomic_DNA"/>
</dbReference>
<evidence type="ECO:0000313" key="3">
    <source>
        <dbReference type="Proteomes" id="UP000429595"/>
    </source>
</evidence>